<dbReference type="CDD" id="cd09597">
    <property type="entry name" value="M4_TLP"/>
    <property type="match status" value="1"/>
</dbReference>
<feature type="compositionally biased region" description="Polar residues" evidence="7">
    <location>
        <begin position="83"/>
        <end position="100"/>
    </location>
</feature>
<dbReference type="PANTHER" id="PTHR43579">
    <property type="match status" value="1"/>
</dbReference>
<keyword evidence="3" id="KW-0479">Metal-binding</keyword>
<dbReference type="Pfam" id="PF01447">
    <property type="entry name" value="Peptidase_M4"/>
    <property type="match status" value="1"/>
</dbReference>
<dbReference type="InterPro" id="IPR001570">
    <property type="entry name" value="Peptidase_M4_C_domain"/>
</dbReference>
<accession>A0AAN7BBR7</accession>
<gene>
    <name evidence="10" type="ORF">QBC37DRAFT_470674</name>
</gene>
<evidence type="ECO:0000256" key="3">
    <source>
        <dbReference type="ARBA" id="ARBA00022723"/>
    </source>
</evidence>
<dbReference type="Gene3D" id="3.10.170.10">
    <property type="match status" value="1"/>
</dbReference>
<organism evidence="10 11">
    <name type="scientific">Rhypophila decipiens</name>
    <dbReference type="NCBI Taxonomy" id="261697"/>
    <lineage>
        <taxon>Eukaryota</taxon>
        <taxon>Fungi</taxon>
        <taxon>Dikarya</taxon>
        <taxon>Ascomycota</taxon>
        <taxon>Pezizomycotina</taxon>
        <taxon>Sordariomycetes</taxon>
        <taxon>Sordariomycetidae</taxon>
        <taxon>Sordariales</taxon>
        <taxon>Naviculisporaceae</taxon>
        <taxon>Rhypophila</taxon>
    </lineage>
</organism>
<dbReference type="Proteomes" id="UP001301769">
    <property type="component" value="Unassembled WGS sequence"/>
</dbReference>
<dbReference type="InterPro" id="IPR027268">
    <property type="entry name" value="Peptidase_M4/M1_CTD_sf"/>
</dbReference>
<evidence type="ECO:0000256" key="6">
    <source>
        <dbReference type="ARBA" id="ARBA00023049"/>
    </source>
</evidence>
<name>A0AAN7BBR7_9PEZI</name>
<dbReference type="PANTHER" id="PTHR43579:SF1">
    <property type="entry name" value="NEUTRAL METALLOPROTEINASE"/>
    <property type="match status" value="1"/>
</dbReference>
<dbReference type="InterPro" id="IPR052759">
    <property type="entry name" value="Metalloprotease_M4"/>
</dbReference>
<evidence type="ECO:0000259" key="8">
    <source>
        <dbReference type="Pfam" id="PF01447"/>
    </source>
</evidence>
<evidence type="ECO:0000259" key="9">
    <source>
        <dbReference type="Pfam" id="PF02868"/>
    </source>
</evidence>
<feature type="region of interest" description="Disordered" evidence="7">
    <location>
        <begin position="83"/>
        <end position="138"/>
    </location>
</feature>
<dbReference type="GO" id="GO:0006508">
    <property type="term" value="P:proteolysis"/>
    <property type="evidence" value="ECO:0007669"/>
    <property type="project" value="UniProtKB-KW"/>
</dbReference>
<dbReference type="InterPro" id="IPR013856">
    <property type="entry name" value="Peptidase_M4_domain"/>
</dbReference>
<feature type="domain" description="Peptidase M4" evidence="8">
    <location>
        <begin position="146"/>
        <end position="264"/>
    </location>
</feature>
<dbReference type="GO" id="GO:0046872">
    <property type="term" value="F:metal ion binding"/>
    <property type="evidence" value="ECO:0007669"/>
    <property type="project" value="UniProtKB-KW"/>
</dbReference>
<dbReference type="InterPro" id="IPR023612">
    <property type="entry name" value="Peptidase_M4"/>
</dbReference>
<dbReference type="PRINTS" id="PR00730">
    <property type="entry name" value="THERMOLYSIN"/>
</dbReference>
<evidence type="ECO:0000256" key="7">
    <source>
        <dbReference type="SAM" id="MobiDB-lite"/>
    </source>
</evidence>
<feature type="domain" description="Peptidase M4 C-terminal" evidence="9">
    <location>
        <begin position="267"/>
        <end position="443"/>
    </location>
</feature>
<evidence type="ECO:0000256" key="2">
    <source>
        <dbReference type="ARBA" id="ARBA00022670"/>
    </source>
</evidence>
<proteinExistence type="inferred from homology"/>
<dbReference type="AlphaFoldDB" id="A0AAN7BBR7"/>
<feature type="compositionally biased region" description="Basic and acidic residues" evidence="7">
    <location>
        <begin position="103"/>
        <end position="118"/>
    </location>
</feature>
<keyword evidence="4" id="KW-0378">Hydrolase</keyword>
<comment type="caution">
    <text evidence="10">The sequence shown here is derived from an EMBL/GenBank/DDBJ whole genome shotgun (WGS) entry which is preliminary data.</text>
</comment>
<dbReference type="Pfam" id="PF02868">
    <property type="entry name" value="Peptidase_M4_C"/>
    <property type="match status" value="1"/>
</dbReference>
<evidence type="ECO:0000256" key="1">
    <source>
        <dbReference type="ARBA" id="ARBA00009388"/>
    </source>
</evidence>
<evidence type="ECO:0000256" key="4">
    <source>
        <dbReference type="ARBA" id="ARBA00022801"/>
    </source>
</evidence>
<evidence type="ECO:0000256" key="5">
    <source>
        <dbReference type="ARBA" id="ARBA00022833"/>
    </source>
</evidence>
<keyword evidence="6" id="KW-0482">Metalloprotease</keyword>
<reference evidence="10" key="2">
    <citation type="submission" date="2023-05" db="EMBL/GenBank/DDBJ databases">
        <authorList>
            <consortium name="Lawrence Berkeley National Laboratory"/>
            <person name="Steindorff A."/>
            <person name="Hensen N."/>
            <person name="Bonometti L."/>
            <person name="Westerberg I."/>
            <person name="Brannstrom I.O."/>
            <person name="Guillou S."/>
            <person name="Cros-Aarteil S."/>
            <person name="Calhoun S."/>
            <person name="Haridas S."/>
            <person name="Kuo A."/>
            <person name="Mondo S."/>
            <person name="Pangilinan J."/>
            <person name="Riley R."/>
            <person name="Labutti K."/>
            <person name="Andreopoulos B."/>
            <person name="Lipzen A."/>
            <person name="Chen C."/>
            <person name="Yanf M."/>
            <person name="Daum C."/>
            <person name="Ng V."/>
            <person name="Clum A."/>
            <person name="Ohm R."/>
            <person name="Martin F."/>
            <person name="Silar P."/>
            <person name="Natvig D."/>
            <person name="Lalanne C."/>
            <person name="Gautier V."/>
            <person name="Ament-Velasquez S.L."/>
            <person name="Kruys A."/>
            <person name="Hutchinson M.I."/>
            <person name="Powell A.J."/>
            <person name="Barry K."/>
            <person name="Miller A.N."/>
            <person name="Grigoriev I.V."/>
            <person name="Debuchy R."/>
            <person name="Gladieux P."/>
            <person name="Thoren M.H."/>
            <person name="Johannesson H."/>
        </authorList>
    </citation>
    <scope>NUCLEOTIDE SEQUENCE</scope>
    <source>
        <strain evidence="10">PSN293</strain>
    </source>
</reference>
<reference evidence="10" key="1">
    <citation type="journal article" date="2023" name="Mol. Phylogenet. Evol.">
        <title>Genome-scale phylogeny and comparative genomics of the fungal order Sordariales.</title>
        <authorList>
            <person name="Hensen N."/>
            <person name="Bonometti L."/>
            <person name="Westerberg I."/>
            <person name="Brannstrom I.O."/>
            <person name="Guillou S."/>
            <person name="Cros-Aarteil S."/>
            <person name="Calhoun S."/>
            <person name="Haridas S."/>
            <person name="Kuo A."/>
            <person name="Mondo S."/>
            <person name="Pangilinan J."/>
            <person name="Riley R."/>
            <person name="LaButti K."/>
            <person name="Andreopoulos B."/>
            <person name="Lipzen A."/>
            <person name="Chen C."/>
            <person name="Yan M."/>
            <person name="Daum C."/>
            <person name="Ng V."/>
            <person name="Clum A."/>
            <person name="Steindorff A."/>
            <person name="Ohm R.A."/>
            <person name="Martin F."/>
            <person name="Silar P."/>
            <person name="Natvig D.O."/>
            <person name="Lalanne C."/>
            <person name="Gautier V."/>
            <person name="Ament-Velasquez S.L."/>
            <person name="Kruys A."/>
            <person name="Hutchinson M.I."/>
            <person name="Powell A.J."/>
            <person name="Barry K."/>
            <person name="Miller A.N."/>
            <person name="Grigoriev I.V."/>
            <person name="Debuchy R."/>
            <person name="Gladieux P."/>
            <person name="Hiltunen Thoren M."/>
            <person name="Johannesson H."/>
        </authorList>
    </citation>
    <scope>NUCLEOTIDE SEQUENCE</scope>
    <source>
        <strain evidence="10">PSN293</strain>
    </source>
</reference>
<comment type="similarity">
    <text evidence="1">Belongs to the peptidase M4 family.</text>
</comment>
<evidence type="ECO:0000313" key="10">
    <source>
        <dbReference type="EMBL" id="KAK4217507.1"/>
    </source>
</evidence>
<evidence type="ECO:0000313" key="11">
    <source>
        <dbReference type="Proteomes" id="UP001301769"/>
    </source>
</evidence>
<keyword evidence="2 10" id="KW-0645">Protease</keyword>
<protein>
    <submittedName>
        <fullName evidence="10">Protease PrtS</fullName>
    </submittedName>
</protein>
<keyword evidence="5" id="KW-0862">Zinc</keyword>
<keyword evidence="11" id="KW-1185">Reference proteome</keyword>
<dbReference type="GO" id="GO:0004222">
    <property type="term" value="F:metalloendopeptidase activity"/>
    <property type="evidence" value="ECO:0007669"/>
    <property type="project" value="InterPro"/>
</dbReference>
<dbReference type="Gene3D" id="1.10.390.10">
    <property type="entry name" value="Neutral Protease Domain 2"/>
    <property type="match status" value="1"/>
</dbReference>
<sequence length="447" mass="49143">MDHNHGGYICSIVPFYLLEAMSKSSDPKVRECGLKSLACQERVHKARFDSFQTKLAAHHQTHHDHSKGHGIVPPNLLEAIASSKSTTQAAKDSAQKTLGISKQVHDFRTEGSSSKEEQGPSSLAAAARAKVPPKPTKPSETGFYRYVYDMQNKGDDERPSTLRLLPGKLVCSEGDAPTSDKATDEVYSNTLTVLNFYKEFFQYDSLDGKGMPVVSSVHFDTNMGNAFWWDGKNQMVYGDGDDFLYNFTGTIDVIGHEMTHAVTQFSSNLSYWQEAGALNEHLSDVWGIMVKQFVEKESAEEADWLIGEGVLLPGVKGVALRSMKAPGTAYDDPRFGKDMQPDNVEGMEALRKTHGAWLDEKDSGGVHIFSGIPNRAFVLVSLGFGGNSWEKAGQIWWKVARGGAISSECTFIQFADATVDAALALYDEDAAKIVREAWNTVGVVRKI</sequence>
<dbReference type="SUPFAM" id="SSF55486">
    <property type="entry name" value="Metalloproteases ('zincins'), catalytic domain"/>
    <property type="match status" value="1"/>
</dbReference>
<dbReference type="EMBL" id="MU858059">
    <property type="protein sequence ID" value="KAK4217507.1"/>
    <property type="molecule type" value="Genomic_DNA"/>
</dbReference>